<dbReference type="InterPro" id="IPR051199">
    <property type="entry name" value="LPS_LOS_Heptosyltrfase"/>
</dbReference>
<dbReference type="OrthoDB" id="9767552at2"/>
<keyword evidence="3" id="KW-1003">Cell membrane</keyword>
<dbReference type="Pfam" id="PF01075">
    <property type="entry name" value="Glyco_transf_9"/>
    <property type="match status" value="1"/>
</dbReference>
<dbReference type="EC" id="2.4.99.23" evidence="10"/>
<name>A0A0U4VJR2_9PSED</name>
<evidence type="ECO:0000256" key="8">
    <source>
        <dbReference type="ARBA" id="ARBA00023136"/>
    </source>
</evidence>
<evidence type="ECO:0000256" key="4">
    <source>
        <dbReference type="ARBA" id="ARBA00022519"/>
    </source>
</evidence>
<dbReference type="GO" id="GO:0009244">
    <property type="term" value="P:lipopolysaccharide core region biosynthetic process"/>
    <property type="evidence" value="ECO:0007669"/>
    <property type="project" value="InterPro"/>
</dbReference>
<keyword evidence="7" id="KW-0448">Lipopolysaccharide biosynthesis</keyword>
<keyword evidence="8" id="KW-0472">Membrane</keyword>
<dbReference type="PANTHER" id="PTHR30160">
    <property type="entry name" value="TETRAACYLDISACCHARIDE 4'-KINASE-RELATED"/>
    <property type="match status" value="1"/>
</dbReference>
<dbReference type="Proteomes" id="UP000064137">
    <property type="component" value="Chromosome"/>
</dbReference>
<dbReference type="EMBL" id="CP013987">
    <property type="protein sequence ID" value="ALZ83456.1"/>
    <property type="molecule type" value="Genomic_DNA"/>
</dbReference>
<dbReference type="PANTHER" id="PTHR30160:SF19">
    <property type="entry name" value="LIPOPOLYSACCHARIDE HEPTOSYLTRANSFERASE 1"/>
    <property type="match status" value="1"/>
</dbReference>
<dbReference type="Gene3D" id="3.40.50.2000">
    <property type="entry name" value="Glycogen Phosphorylase B"/>
    <property type="match status" value="2"/>
</dbReference>
<dbReference type="InterPro" id="IPR002201">
    <property type="entry name" value="Glyco_trans_9"/>
</dbReference>
<evidence type="ECO:0000256" key="1">
    <source>
        <dbReference type="ARBA" id="ARBA00004515"/>
    </source>
</evidence>
<gene>
    <name evidence="14" type="ORF">APT59_04270</name>
</gene>
<keyword evidence="5" id="KW-0328">Glycosyltransferase</keyword>
<dbReference type="GO" id="GO:0005886">
    <property type="term" value="C:plasma membrane"/>
    <property type="evidence" value="ECO:0007669"/>
    <property type="project" value="UniProtKB-SubCell"/>
</dbReference>
<evidence type="ECO:0000256" key="5">
    <source>
        <dbReference type="ARBA" id="ARBA00022676"/>
    </source>
</evidence>
<evidence type="ECO:0000313" key="15">
    <source>
        <dbReference type="Proteomes" id="UP000064137"/>
    </source>
</evidence>
<reference evidence="14 15" key="1">
    <citation type="submission" date="2016-01" db="EMBL/GenBank/DDBJ databases">
        <title>Annotation of Pseudomonas oryzihabitans USDA-ARS-USMARC-56511.</title>
        <authorList>
            <person name="Harhay G.P."/>
            <person name="Harhay D.M."/>
            <person name="Smith T.P.L."/>
            <person name="Bono J.L."/>
            <person name="Heaton M.P."/>
            <person name="Clawson M.L."/>
            <person name="Chitko-Mckown C.G."/>
            <person name="Capik S.F."/>
            <person name="DeDonder K.D."/>
            <person name="Apley M.D."/>
            <person name="Lubbers B.V."/>
            <person name="White B.J."/>
            <person name="Larson R.L."/>
        </authorList>
    </citation>
    <scope>NUCLEOTIDE SEQUENCE [LARGE SCALE GENOMIC DNA]</scope>
    <source>
        <strain evidence="14 15">USDA-ARS-USMARC-56511</strain>
    </source>
</reference>
<dbReference type="AlphaFoldDB" id="A0A0U4VJR2"/>
<proteinExistence type="inferred from homology"/>
<dbReference type="NCBIfam" id="TIGR02193">
    <property type="entry name" value="heptsyl_trn_I"/>
    <property type="match status" value="1"/>
</dbReference>
<evidence type="ECO:0000256" key="13">
    <source>
        <dbReference type="ARBA" id="ARBA00049201"/>
    </source>
</evidence>
<dbReference type="CDD" id="cd03789">
    <property type="entry name" value="GT9_LPS_heptosyltransferase"/>
    <property type="match status" value="1"/>
</dbReference>
<evidence type="ECO:0000256" key="2">
    <source>
        <dbReference type="ARBA" id="ARBA00004713"/>
    </source>
</evidence>
<evidence type="ECO:0000256" key="10">
    <source>
        <dbReference type="ARBA" id="ARBA00044041"/>
    </source>
</evidence>
<evidence type="ECO:0000256" key="6">
    <source>
        <dbReference type="ARBA" id="ARBA00022679"/>
    </source>
</evidence>
<protein>
    <recommendedName>
        <fullName evidence="11">Lipopolysaccharide heptosyltransferase 1</fullName>
        <ecNumber evidence="10">2.4.99.23</ecNumber>
    </recommendedName>
    <alternativeName>
        <fullName evidence="12">ADP-heptose:lipopolysaccharide heptosyltransferase I</fullName>
    </alternativeName>
</protein>
<dbReference type="RefSeq" id="WP_059313714.1">
    <property type="nucleotide sequence ID" value="NZ_CP013987.1"/>
</dbReference>
<comment type="pathway">
    <text evidence="2">Bacterial outer membrane biogenesis; LPS core biosynthesis.</text>
</comment>
<dbReference type="GO" id="GO:0008713">
    <property type="term" value="F:ADP-heptose-lipopolysaccharide heptosyltransferase activity"/>
    <property type="evidence" value="ECO:0007669"/>
    <property type="project" value="TreeGrafter"/>
</dbReference>
<evidence type="ECO:0000256" key="11">
    <source>
        <dbReference type="ARBA" id="ARBA00044190"/>
    </source>
</evidence>
<evidence type="ECO:0000256" key="7">
    <source>
        <dbReference type="ARBA" id="ARBA00022985"/>
    </source>
</evidence>
<evidence type="ECO:0000313" key="14">
    <source>
        <dbReference type="EMBL" id="ALZ83456.1"/>
    </source>
</evidence>
<accession>A0A0U4VJR2</accession>
<dbReference type="KEGG" id="por:APT59_04270"/>
<organism evidence="14 15">
    <name type="scientific">Pseudomonas oryzihabitans</name>
    <dbReference type="NCBI Taxonomy" id="47885"/>
    <lineage>
        <taxon>Bacteria</taxon>
        <taxon>Pseudomonadati</taxon>
        <taxon>Pseudomonadota</taxon>
        <taxon>Gammaproteobacteria</taxon>
        <taxon>Pseudomonadales</taxon>
        <taxon>Pseudomonadaceae</taxon>
        <taxon>Pseudomonas</taxon>
    </lineage>
</organism>
<sequence length="335" mass="37102">MRVLLIKTSSLGDVIHTLPALTDAARAIPGICFDWVVEEGFAEIPAWHPAVSQVIPVALRRWRKQPFSAWASGEWGEFKNRVREQRYDRVIDAQGLLKSAWLTRYAEAPVAGLDRNSAREPLASRFYDERYHVAKGQHALERIRQLFAQALDYPLPTGVGDYGLDRQRLAGPNETPYVVFLHGTTWVSKHWPEAHWRELAERMSQLDWPVRLLWGNEMEHARAERIADGLDGVQVLPRLNLAGVAKVLAGARACVAVDTGLGHLAAALDVPTVSLYGPTSPKKVGAYGRSQVHLSAVGLDGTDEPRDQPAASLAALTPERVELELETLLLEDLPA</sequence>
<evidence type="ECO:0000256" key="9">
    <source>
        <dbReference type="ARBA" id="ARBA00043995"/>
    </source>
</evidence>
<dbReference type="GO" id="GO:0005829">
    <property type="term" value="C:cytosol"/>
    <property type="evidence" value="ECO:0007669"/>
    <property type="project" value="TreeGrafter"/>
</dbReference>
<evidence type="ECO:0000256" key="12">
    <source>
        <dbReference type="ARBA" id="ARBA00044330"/>
    </source>
</evidence>
<comment type="catalytic activity">
    <reaction evidence="13">
        <text>an alpha-Kdo-(2-&gt;4)-alpha-Kdo-(2-&gt;6)-lipid A + ADP-L-glycero-beta-D-manno-heptose = an L-alpha-D-Hep-(1-&gt;5)-[alpha-Kdo-(2-&gt;4)]-alpha-Kdo-(2-&gt;6)-lipid A + ADP + H(+)</text>
        <dbReference type="Rhea" id="RHEA:74067"/>
        <dbReference type="ChEBI" id="CHEBI:15378"/>
        <dbReference type="ChEBI" id="CHEBI:61506"/>
        <dbReference type="ChEBI" id="CHEBI:176431"/>
        <dbReference type="ChEBI" id="CHEBI:193068"/>
        <dbReference type="ChEBI" id="CHEBI:456216"/>
        <dbReference type="EC" id="2.4.99.23"/>
    </reaction>
</comment>
<keyword evidence="6 14" id="KW-0808">Transferase</keyword>
<comment type="subcellular location">
    <subcellularLocation>
        <location evidence="1">Cell inner membrane</location>
        <topology evidence="1">Peripheral membrane protein</topology>
        <orientation evidence="1">Cytoplasmic side</orientation>
    </subcellularLocation>
</comment>
<dbReference type="FunFam" id="3.40.50.2000:FF:000106">
    <property type="entry name" value="Lipopolysaccharide heptosyltransferase 1"/>
    <property type="match status" value="1"/>
</dbReference>
<keyword evidence="4" id="KW-0997">Cell inner membrane</keyword>
<dbReference type="SUPFAM" id="SSF53756">
    <property type="entry name" value="UDP-Glycosyltransferase/glycogen phosphorylase"/>
    <property type="match status" value="1"/>
</dbReference>
<evidence type="ECO:0000256" key="3">
    <source>
        <dbReference type="ARBA" id="ARBA00022475"/>
    </source>
</evidence>
<dbReference type="InterPro" id="IPR011908">
    <property type="entry name" value="LipoPS_heptosylTferase-I"/>
</dbReference>
<comment type="similarity">
    <text evidence="9">Belongs to the glycosyltransferase 9 family.</text>
</comment>